<dbReference type="FunFam" id="3.20.20.100:FF:000008">
    <property type="entry name" value="Aldo/keto reductase family oxidoreductase"/>
    <property type="match status" value="1"/>
</dbReference>
<dbReference type="PANTHER" id="PTHR43364:SF1">
    <property type="entry name" value="OXIDOREDUCTASE YDHF"/>
    <property type="match status" value="1"/>
</dbReference>
<evidence type="ECO:0000256" key="1">
    <source>
        <dbReference type="ARBA" id="ARBA00022857"/>
    </source>
</evidence>
<dbReference type="InterPro" id="IPR036812">
    <property type="entry name" value="NAD(P)_OxRdtase_dom_sf"/>
</dbReference>
<dbReference type="SUPFAM" id="SSF51430">
    <property type="entry name" value="NAD(P)-linked oxidoreductase"/>
    <property type="match status" value="1"/>
</dbReference>
<dbReference type="GO" id="GO:0016491">
    <property type="term" value="F:oxidoreductase activity"/>
    <property type="evidence" value="ECO:0007669"/>
    <property type="project" value="UniProtKB-KW"/>
</dbReference>
<dbReference type="PATRIC" id="fig|1073377.4.peg.911"/>
<keyword evidence="5" id="KW-1185">Reference proteome</keyword>
<keyword evidence="1" id="KW-0521">NADP</keyword>
<dbReference type="EMBL" id="AGWR01000007">
    <property type="protein sequence ID" value="EKB29103.1"/>
    <property type="molecule type" value="Genomic_DNA"/>
</dbReference>
<comment type="similarity">
    <text evidence="3">Belongs to the aldo/keto reductase family. Aldo/keto reductase 2 subfamily.</text>
</comment>
<evidence type="ECO:0000313" key="5">
    <source>
        <dbReference type="Proteomes" id="UP000005149"/>
    </source>
</evidence>
<dbReference type="PANTHER" id="PTHR43364">
    <property type="entry name" value="NADH-SPECIFIC METHYLGLYOXAL REDUCTASE-RELATED"/>
    <property type="match status" value="1"/>
</dbReference>
<name>K1JR32_9GAMM</name>
<proteinExistence type="inferred from homology"/>
<evidence type="ECO:0000256" key="3">
    <source>
        <dbReference type="ARBA" id="ARBA00038157"/>
    </source>
</evidence>
<evidence type="ECO:0000256" key="2">
    <source>
        <dbReference type="ARBA" id="ARBA00023002"/>
    </source>
</evidence>
<keyword evidence="2" id="KW-0560">Oxidoreductase</keyword>
<reference evidence="4 5" key="1">
    <citation type="submission" date="2012-06" db="EMBL/GenBank/DDBJ databases">
        <title>The Genome Sequence of Aeromonas hydrophila SSU.</title>
        <authorList>
            <consortium name="The Broad Institute Genome Sequencing Platform"/>
            <person name="Earl A."/>
            <person name="Ward D."/>
            <person name="Feldgarden M."/>
            <person name="Gevers D."/>
            <person name="Chopra A."/>
            <person name="Walker B."/>
            <person name="Young S.K."/>
            <person name="Zeng Q."/>
            <person name="Gargeya S."/>
            <person name="Fitzgerald M."/>
            <person name="Haas B."/>
            <person name="Abouelleil A."/>
            <person name="Alvarado L."/>
            <person name="Arachchi H.M."/>
            <person name="Berlin A.M."/>
            <person name="Chapman S.B."/>
            <person name="Goldberg J."/>
            <person name="Griggs A."/>
            <person name="Gujja S."/>
            <person name="Hansen M."/>
            <person name="Howarth C."/>
            <person name="Imamovic A."/>
            <person name="Larimer J."/>
            <person name="McCowan C."/>
            <person name="Montmayeur A."/>
            <person name="Murphy C."/>
            <person name="Neiman D."/>
            <person name="Pearson M."/>
            <person name="Priest M."/>
            <person name="Roberts A."/>
            <person name="Saif S."/>
            <person name="Shea T."/>
            <person name="Sisk P."/>
            <person name="Sykes S."/>
            <person name="Wortman J."/>
            <person name="Nusbaum C."/>
            <person name="Birren B."/>
        </authorList>
    </citation>
    <scope>NUCLEOTIDE SEQUENCE [LARGE SCALE GENOMIC DNA]</scope>
    <source>
        <strain evidence="4 5">SSU</strain>
    </source>
</reference>
<dbReference type="Proteomes" id="UP000005149">
    <property type="component" value="Unassembled WGS sequence"/>
</dbReference>
<dbReference type="InterPro" id="IPR023210">
    <property type="entry name" value="NADP_OxRdtase_dom"/>
</dbReference>
<protein>
    <submittedName>
        <fullName evidence="4">Uncharacterized protein</fullName>
    </submittedName>
</protein>
<dbReference type="Gene3D" id="3.20.20.100">
    <property type="entry name" value="NADP-dependent oxidoreductase domain"/>
    <property type="match status" value="1"/>
</dbReference>
<organism evidence="4 5">
    <name type="scientific">Aeromonas dhakensis</name>
    <dbReference type="NCBI Taxonomy" id="196024"/>
    <lineage>
        <taxon>Bacteria</taxon>
        <taxon>Pseudomonadati</taxon>
        <taxon>Pseudomonadota</taxon>
        <taxon>Gammaproteobacteria</taxon>
        <taxon>Aeromonadales</taxon>
        <taxon>Aeromonadaceae</taxon>
        <taxon>Aeromonas</taxon>
    </lineage>
</organism>
<sequence length="299" mass="33398">MSVSRLPLHPEGPTFSRLIMGYWRLMEWQLSPSALLDLMKYHLDLGVTTIDHADIYGGYQCEQAFGEALRLDPSLRNRMEIVSKCGIALTAKPEHALNHYNTGKAHIIASAEASLQKLGTDHLDLLLIHRPDPLMDADEVADAFITLKQAGKIKHAGVSNFTARQFELLQSRLPFPLVTNQLEISPLNQSTTLDGTLDQCQQLRIKPMAWSCLGGGRLFQAPEYAPLRAELEQIRHEVGAEQIEQVVYAWVMMLPSQPLPLIGSGKRERIAAAVASQSIVLSRQQWFRIRKAALGYDVP</sequence>
<dbReference type="CDD" id="cd19092">
    <property type="entry name" value="AKR_BsYcsN_EcYdhF-like"/>
    <property type="match status" value="1"/>
</dbReference>
<comment type="caution">
    <text evidence="4">The sequence shown here is derived from an EMBL/GenBank/DDBJ whole genome shotgun (WGS) entry which is preliminary data.</text>
</comment>
<dbReference type="RefSeq" id="WP_005299866.1">
    <property type="nucleotide sequence ID" value="NZ_AOBN01000028.1"/>
</dbReference>
<dbReference type="HOGENOM" id="CLU_023205_8_0_6"/>
<dbReference type="GO" id="GO:0005829">
    <property type="term" value="C:cytosol"/>
    <property type="evidence" value="ECO:0007669"/>
    <property type="project" value="TreeGrafter"/>
</dbReference>
<evidence type="ECO:0000313" key="4">
    <source>
        <dbReference type="EMBL" id="EKB29103.1"/>
    </source>
</evidence>
<gene>
    <name evidence="4" type="ORF">HMPREF1171_00889</name>
</gene>
<accession>K1JR32</accession>
<dbReference type="InterPro" id="IPR050523">
    <property type="entry name" value="AKR_Detox_Biosynth"/>
</dbReference>
<dbReference type="Pfam" id="PF00248">
    <property type="entry name" value="Aldo_ket_red"/>
    <property type="match status" value="1"/>
</dbReference>
<dbReference type="AlphaFoldDB" id="K1JR32"/>